<evidence type="ECO:0000313" key="5">
    <source>
        <dbReference type="Proteomes" id="UP000238823"/>
    </source>
</evidence>
<keyword evidence="2" id="KW-0963">Cytoplasm</keyword>
<name>A0A2S9YMJ2_9BACT</name>
<dbReference type="Proteomes" id="UP000238823">
    <property type="component" value="Unassembled WGS sequence"/>
</dbReference>
<dbReference type="SUPFAM" id="SSF63825">
    <property type="entry name" value="YWTD domain"/>
    <property type="match status" value="1"/>
</dbReference>
<evidence type="ECO:0000256" key="2">
    <source>
        <dbReference type="ARBA" id="ARBA00022490"/>
    </source>
</evidence>
<evidence type="ECO:0000313" key="4">
    <source>
        <dbReference type="EMBL" id="PRQ06300.1"/>
    </source>
</evidence>
<dbReference type="AlphaFoldDB" id="A0A2S9YMJ2"/>
<dbReference type="Pfam" id="PF15780">
    <property type="entry name" value="ASH"/>
    <property type="match status" value="1"/>
</dbReference>
<comment type="caution">
    <text evidence="4">The sequence shown here is derived from an EMBL/GenBank/DDBJ whole genome shotgun (WGS) entry which is preliminary data.</text>
</comment>
<accession>A0A2S9YMJ2</accession>
<dbReference type="EMBL" id="PVNL01000077">
    <property type="protein sequence ID" value="PRQ06300.1"/>
    <property type="molecule type" value="Genomic_DNA"/>
</dbReference>
<dbReference type="Pfam" id="PF08309">
    <property type="entry name" value="LVIVD"/>
    <property type="match status" value="3"/>
</dbReference>
<evidence type="ECO:0000256" key="1">
    <source>
        <dbReference type="ARBA" id="ARBA00004496"/>
    </source>
</evidence>
<comment type="subcellular location">
    <subcellularLocation>
        <location evidence="1">Cytoplasm</location>
    </subcellularLocation>
</comment>
<dbReference type="InterPro" id="IPR013211">
    <property type="entry name" value="LVIVD"/>
</dbReference>
<dbReference type="Gene3D" id="2.60.40.10">
    <property type="entry name" value="Immunoglobulins"/>
    <property type="match status" value="1"/>
</dbReference>
<proteinExistence type="predicted"/>
<reference evidence="4 5" key="1">
    <citation type="submission" date="2018-03" db="EMBL/GenBank/DDBJ databases">
        <title>Draft Genome Sequences of the Obligatory Marine Myxobacteria Enhygromyxa salina SWB007.</title>
        <authorList>
            <person name="Poehlein A."/>
            <person name="Moghaddam J.A."/>
            <person name="Harms H."/>
            <person name="Alanjari M."/>
            <person name="Koenig G.M."/>
            <person name="Daniel R."/>
            <person name="Schaeberle T.F."/>
        </authorList>
    </citation>
    <scope>NUCLEOTIDE SEQUENCE [LARGE SCALE GENOMIC DNA]</scope>
    <source>
        <strain evidence="4 5">SWB007</strain>
    </source>
</reference>
<protein>
    <submittedName>
        <fullName evidence="4">LVIVD repeat protein</fullName>
    </submittedName>
</protein>
<dbReference type="InterPro" id="IPR031549">
    <property type="entry name" value="ASH"/>
</dbReference>
<dbReference type="GO" id="GO:0005737">
    <property type="term" value="C:cytoplasm"/>
    <property type="evidence" value="ECO:0007669"/>
    <property type="project" value="UniProtKB-SubCell"/>
</dbReference>
<sequence length="521" mass="54981">MTRLGLASVVLIATCAGGLSGCGPEDMPDPLLQPGRHLSPLVQLQRLQGDADHMHIAQLKYREADSKLFFCSYTFGMIDASDPQDMSYEVQGLKHVTPSGSNRDPGCLHLAWDEDDLDLVYTSHRGNIDFAVFLSGWDLTDPDAPVQLPALQEPGVAYGGIDVENGLIYVALQTGGLGIYDYDAGTGWTNISTASGLNNAWNVQVIGDIAYVADGTGGLATVDVSDPLAPSFIARVVFGGNAEDLVVADGVAYVAAGSGGLVLVDVSDPAAPSVLSDVPTPGSAVGVAYSAGRAYVAAWNDTRIYDVSDPASPAFIAALRLTIEQGYETCSGDPEVCVPDTQRPDPTARTLHVAASGDDMFVGNWWVPYSFRVHADRSAPSIVLPEDVARIDLGPTEVGDTNTRELSVKNEGNAALTLFDNWVDNEAFAVSPAQVRIEPGESAELTLSYTATVTTSETAVLQLWSDDPQQPIRSAYLVGNQPGLGVGQPLPDTEVTLLDGSTLSTAPLIGNVMVLAYFATF</sequence>
<gene>
    <name evidence="4" type="ORF">ENSA7_39770</name>
</gene>
<dbReference type="InterPro" id="IPR013783">
    <property type="entry name" value="Ig-like_fold"/>
</dbReference>
<feature type="domain" description="Abnormal spindle-like microcephaly-associated protein ASH" evidence="3">
    <location>
        <begin position="388"/>
        <end position="468"/>
    </location>
</feature>
<organism evidence="4 5">
    <name type="scientific">Enhygromyxa salina</name>
    <dbReference type="NCBI Taxonomy" id="215803"/>
    <lineage>
        <taxon>Bacteria</taxon>
        <taxon>Pseudomonadati</taxon>
        <taxon>Myxococcota</taxon>
        <taxon>Polyangia</taxon>
        <taxon>Nannocystales</taxon>
        <taxon>Nannocystaceae</taxon>
        <taxon>Enhygromyxa</taxon>
    </lineage>
</organism>
<dbReference type="PROSITE" id="PS51257">
    <property type="entry name" value="PROKAR_LIPOPROTEIN"/>
    <property type="match status" value="1"/>
</dbReference>
<evidence type="ECO:0000259" key="3">
    <source>
        <dbReference type="Pfam" id="PF15780"/>
    </source>
</evidence>